<evidence type="ECO:0000259" key="1">
    <source>
        <dbReference type="Pfam" id="PF09820"/>
    </source>
</evidence>
<proteinExistence type="predicted"/>
<dbReference type="SUPFAM" id="SSF52540">
    <property type="entry name" value="P-loop containing nucleoside triphosphate hydrolases"/>
    <property type="match status" value="1"/>
</dbReference>
<protein>
    <recommendedName>
        <fullName evidence="1">AAA-ATPase-like domain-containing protein</fullName>
    </recommendedName>
</protein>
<evidence type="ECO:0000313" key="3">
    <source>
        <dbReference type="Proteomes" id="UP000004410"/>
    </source>
</evidence>
<feature type="domain" description="AAA-ATPase-like" evidence="1">
    <location>
        <begin position="35"/>
        <end position="258"/>
    </location>
</feature>
<dbReference type="PANTHER" id="PTHR34825">
    <property type="entry name" value="CONSERVED PROTEIN, WITH A WEAK D-GALACTARATE DEHYDRATASE/ALTRONATE HYDROLASE DOMAIN"/>
    <property type="match status" value="1"/>
</dbReference>
<sequence length="594" mass="68928">MMRKVRYRLLCGSLLQYNQQRRGVNNMGEEKKRLPVGLENFEQIIKDNYYYVDKTGLISELIRNGGMVNLFTRPRRFGKTLNMSMLEYFFSIEGDKSIFDGLEILKDPKLCDEYMGKYPVISVSLKGINAAAYEGAFDFAVQIMQRAAEAFQFLCDSECLSEHDKEAYKKLLDSNMSEAVFCSGLRRLSELLAKHYGTKVILLIDEYDVPLAKAFANGYYDQMVFLIRNLLEQALKTNSSLKLAVLTGCMRISKESIFTGLNNFTTFTIADVDFDEYFGFTDQEVRDLLTYYECADKYESIKEWYDGYRFGNVDVYCPWDVVSYLRSLRTNREAIPQNYWINTSSNAEVKEFIRQSKNLTTKREIERLMAGESITKTIHPELTYKEMYESIENIWSVLFATGYLTQSGQVDARKFKLRIPNLEIRDIFKTQIMEYFKESVAKDGDMLGRFCKALKNGEEKKVEDIFESYLKKTISIRDTFVRKEMKENFYHGILLGILGIKEEWGVFSNQETGEGYSDILIETENSETAILIEVKYAGDGNLDVACERALKQVEERKYDEELRENGVDKILKYGIACYMKRCKVKLAEESYIET</sequence>
<dbReference type="InterPro" id="IPR027417">
    <property type="entry name" value="P-loop_NTPase"/>
</dbReference>
<dbReference type="InterPro" id="IPR012547">
    <property type="entry name" value="PDDEXK_9"/>
</dbReference>
<dbReference type="EMBL" id="AAYG02000042">
    <property type="protein sequence ID" value="EDN75706.1"/>
    <property type="molecule type" value="Genomic_DNA"/>
</dbReference>
<name>A7B8M9_MEDG7</name>
<dbReference type="Proteomes" id="UP000004410">
    <property type="component" value="Unassembled WGS sequence"/>
</dbReference>
<reference evidence="2 3" key="2">
    <citation type="submission" date="2007-06" db="EMBL/GenBank/DDBJ databases">
        <title>Draft genome sequence of Ruminococcus gnavus (ATCC 29149).</title>
        <authorList>
            <person name="Sudarsanam P."/>
            <person name="Ley R."/>
            <person name="Guruge J."/>
            <person name="Turnbaugh P.J."/>
            <person name="Mahowald M."/>
            <person name="Liep D."/>
            <person name="Gordon J."/>
        </authorList>
    </citation>
    <scope>NUCLEOTIDE SEQUENCE [LARGE SCALE GENOMIC DNA]</scope>
    <source>
        <strain evidence="2 3">ATCC 29149</strain>
    </source>
</reference>
<evidence type="ECO:0000313" key="2">
    <source>
        <dbReference type="EMBL" id="EDN75706.1"/>
    </source>
</evidence>
<dbReference type="Pfam" id="PF08011">
    <property type="entry name" value="PDDEXK_9"/>
    <property type="match status" value="1"/>
</dbReference>
<accession>A7B8M9</accession>
<dbReference type="eggNOG" id="COG4637">
    <property type="taxonomic scope" value="Bacteria"/>
</dbReference>
<reference evidence="2 3" key="1">
    <citation type="submission" date="2007-04" db="EMBL/GenBank/DDBJ databases">
        <authorList>
            <person name="Fulton L."/>
            <person name="Clifton S."/>
            <person name="Fulton B."/>
            <person name="Xu J."/>
            <person name="Minx P."/>
            <person name="Pepin K.H."/>
            <person name="Johnson M."/>
            <person name="Thiruvilangam P."/>
            <person name="Bhonagiri V."/>
            <person name="Nash W.E."/>
            <person name="Mardis E.R."/>
            <person name="Wilson R.K."/>
        </authorList>
    </citation>
    <scope>NUCLEOTIDE SEQUENCE [LARGE SCALE GENOMIC DNA]</scope>
    <source>
        <strain evidence="2 3">ATCC 29149</strain>
    </source>
</reference>
<organism evidence="2 3">
    <name type="scientific">Mediterraneibacter gnavus (strain ATCC 29149 / DSM 114966 / JCM 6515 / VPI C7-9)</name>
    <name type="common">Ruminococcus gnavus</name>
    <dbReference type="NCBI Taxonomy" id="411470"/>
    <lineage>
        <taxon>Bacteria</taxon>
        <taxon>Bacillati</taxon>
        <taxon>Bacillota</taxon>
        <taxon>Clostridia</taxon>
        <taxon>Lachnospirales</taxon>
        <taxon>Lachnospiraceae</taxon>
        <taxon>Mediterraneibacter</taxon>
    </lineage>
</organism>
<dbReference type="PANTHER" id="PTHR34825:SF1">
    <property type="entry name" value="AAA-ATPASE-LIKE DOMAIN-CONTAINING PROTEIN"/>
    <property type="match status" value="1"/>
</dbReference>
<dbReference type="AlphaFoldDB" id="A7B8M9"/>
<dbReference type="InterPro" id="IPR018631">
    <property type="entry name" value="AAA-ATPase-like_dom"/>
</dbReference>
<dbReference type="PaxDb" id="411470-RUMGNA_03952"/>
<gene>
    <name evidence="2" type="ORF">RUMGNA_03952</name>
</gene>
<comment type="caution">
    <text evidence="2">The sequence shown here is derived from an EMBL/GenBank/DDBJ whole genome shotgun (WGS) entry which is preliminary data.</text>
</comment>
<dbReference type="Pfam" id="PF09820">
    <property type="entry name" value="AAA-ATPase_like"/>
    <property type="match status" value="1"/>
</dbReference>